<accession>A0A7J6EGK3</accession>
<dbReference type="InterPro" id="IPR019378">
    <property type="entry name" value="GDP-Fuc_O-FucTrfase"/>
</dbReference>
<keyword evidence="7" id="KW-0735">Signal-anchor</keyword>
<dbReference type="AlphaFoldDB" id="A0A7J6EGK3"/>
<comment type="subcellular location">
    <subcellularLocation>
        <location evidence="1">Membrane</location>
        <topology evidence="1">Single-pass type II membrane protein</topology>
    </subcellularLocation>
</comment>
<evidence type="ECO:0000256" key="10">
    <source>
        <dbReference type="ARBA" id="ARBA00023180"/>
    </source>
</evidence>
<evidence type="ECO:0000256" key="13">
    <source>
        <dbReference type="ARBA" id="ARBA00030350"/>
    </source>
</evidence>
<protein>
    <recommendedName>
        <fullName evidence="13">O-fucosyltransferase family protein</fullName>
    </recommendedName>
</protein>
<comment type="pathway">
    <text evidence="2">Glycan metabolism.</text>
</comment>
<evidence type="ECO:0000313" key="14">
    <source>
        <dbReference type="EMBL" id="KAF4356809.1"/>
    </source>
</evidence>
<dbReference type="GO" id="GO:0016757">
    <property type="term" value="F:glycosyltransferase activity"/>
    <property type="evidence" value="ECO:0007669"/>
    <property type="project" value="UniProtKB-KW"/>
</dbReference>
<evidence type="ECO:0000256" key="4">
    <source>
        <dbReference type="ARBA" id="ARBA00022676"/>
    </source>
</evidence>
<keyword evidence="5" id="KW-0808">Transferase</keyword>
<keyword evidence="6" id="KW-0812">Transmembrane</keyword>
<evidence type="ECO:0000256" key="8">
    <source>
        <dbReference type="ARBA" id="ARBA00022989"/>
    </source>
</evidence>
<keyword evidence="15" id="KW-1185">Reference proteome</keyword>
<dbReference type="GO" id="GO:0006004">
    <property type="term" value="P:fucose metabolic process"/>
    <property type="evidence" value="ECO:0007669"/>
    <property type="project" value="UniProtKB-KW"/>
</dbReference>
<evidence type="ECO:0000313" key="15">
    <source>
        <dbReference type="Proteomes" id="UP000583929"/>
    </source>
</evidence>
<evidence type="ECO:0000256" key="5">
    <source>
        <dbReference type="ARBA" id="ARBA00022679"/>
    </source>
</evidence>
<keyword evidence="12" id="KW-0119">Carbohydrate metabolism</keyword>
<keyword evidence="11" id="KW-0294">Fucose metabolism</keyword>
<sequence>MNAIFVLPSLDFESFWTDPSEFKDIFDWRHFMEVPKDDIAIVEYLPSHYASMKPLLKAPVSWSKPCYYRNEMIPLLKHYRVVNFTHTDSPLANNGLEIKSLSLYHSDSSLLLVVFDIDSIETDRGNVTDLLLRPREPIGRGCVELLDGRGAHRQDRKLVKTPMLVLPRLLYSLSRFLFAQSRMEKLQSPVAKMAFTTMLPTLKGP</sequence>
<organism evidence="14 15">
    <name type="scientific">Cannabis sativa</name>
    <name type="common">Hemp</name>
    <name type="synonym">Marijuana</name>
    <dbReference type="NCBI Taxonomy" id="3483"/>
    <lineage>
        <taxon>Eukaryota</taxon>
        <taxon>Viridiplantae</taxon>
        <taxon>Streptophyta</taxon>
        <taxon>Embryophyta</taxon>
        <taxon>Tracheophyta</taxon>
        <taxon>Spermatophyta</taxon>
        <taxon>Magnoliopsida</taxon>
        <taxon>eudicotyledons</taxon>
        <taxon>Gunneridae</taxon>
        <taxon>Pentapetalae</taxon>
        <taxon>rosids</taxon>
        <taxon>fabids</taxon>
        <taxon>Rosales</taxon>
        <taxon>Cannabaceae</taxon>
        <taxon>Cannabis</taxon>
    </lineage>
</organism>
<proteinExistence type="inferred from homology"/>
<evidence type="ECO:0000256" key="3">
    <source>
        <dbReference type="ARBA" id="ARBA00007737"/>
    </source>
</evidence>
<keyword evidence="8" id="KW-1133">Transmembrane helix</keyword>
<dbReference type="EMBL" id="JAATIQ010000421">
    <property type="protein sequence ID" value="KAF4356809.1"/>
    <property type="molecule type" value="Genomic_DNA"/>
</dbReference>
<evidence type="ECO:0000256" key="2">
    <source>
        <dbReference type="ARBA" id="ARBA00004881"/>
    </source>
</evidence>
<dbReference type="GO" id="GO:0016020">
    <property type="term" value="C:membrane"/>
    <property type="evidence" value="ECO:0007669"/>
    <property type="project" value="UniProtKB-SubCell"/>
</dbReference>
<dbReference type="Proteomes" id="UP000583929">
    <property type="component" value="Unassembled WGS sequence"/>
</dbReference>
<evidence type="ECO:0000256" key="11">
    <source>
        <dbReference type="ARBA" id="ARBA00023253"/>
    </source>
</evidence>
<dbReference type="PANTHER" id="PTHR31741:SF4">
    <property type="entry name" value="O-FUCOSYLTRANSFERASE 28"/>
    <property type="match status" value="1"/>
</dbReference>
<dbReference type="PANTHER" id="PTHR31741">
    <property type="entry name" value="OS02G0726500 PROTEIN-RELATED"/>
    <property type="match status" value="1"/>
</dbReference>
<evidence type="ECO:0000256" key="6">
    <source>
        <dbReference type="ARBA" id="ARBA00022692"/>
    </source>
</evidence>
<keyword evidence="9" id="KW-0472">Membrane</keyword>
<dbReference type="GO" id="GO:0005737">
    <property type="term" value="C:cytoplasm"/>
    <property type="evidence" value="ECO:0007669"/>
    <property type="project" value="TreeGrafter"/>
</dbReference>
<name>A0A7J6EGK3_CANSA</name>
<keyword evidence="4" id="KW-0328">Glycosyltransferase</keyword>
<keyword evidence="10" id="KW-0325">Glycoprotein</keyword>
<evidence type="ECO:0000256" key="12">
    <source>
        <dbReference type="ARBA" id="ARBA00023277"/>
    </source>
</evidence>
<evidence type="ECO:0000256" key="9">
    <source>
        <dbReference type="ARBA" id="ARBA00023136"/>
    </source>
</evidence>
<comment type="similarity">
    <text evidence="3">Belongs to the glycosyltransferase GT106 family.</text>
</comment>
<evidence type="ECO:0000256" key="7">
    <source>
        <dbReference type="ARBA" id="ARBA00022968"/>
    </source>
</evidence>
<gene>
    <name evidence="14" type="ORF">G4B88_022266</name>
</gene>
<dbReference type="Pfam" id="PF10250">
    <property type="entry name" value="O-FucT"/>
    <property type="match status" value="1"/>
</dbReference>
<comment type="caution">
    <text evidence="14">The sequence shown here is derived from an EMBL/GenBank/DDBJ whole genome shotgun (WGS) entry which is preliminary data.</text>
</comment>
<evidence type="ECO:0000256" key="1">
    <source>
        <dbReference type="ARBA" id="ARBA00004606"/>
    </source>
</evidence>
<reference evidence="14 15" key="1">
    <citation type="journal article" date="2020" name="bioRxiv">
        <title>Sequence and annotation of 42 cannabis genomes reveals extensive copy number variation in cannabinoid synthesis and pathogen resistance genes.</title>
        <authorList>
            <person name="Mckernan K.J."/>
            <person name="Helbert Y."/>
            <person name="Kane L.T."/>
            <person name="Ebling H."/>
            <person name="Zhang L."/>
            <person name="Liu B."/>
            <person name="Eaton Z."/>
            <person name="Mclaughlin S."/>
            <person name="Kingan S."/>
            <person name="Baybayan P."/>
            <person name="Concepcion G."/>
            <person name="Jordan M."/>
            <person name="Riva A."/>
            <person name="Barbazuk W."/>
            <person name="Harkins T."/>
        </authorList>
    </citation>
    <scope>NUCLEOTIDE SEQUENCE [LARGE SCALE GENOMIC DNA]</scope>
    <source>
        <strain evidence="15">cv. Jamaican Lion 4</strain>
        <tissue evidence="14">Leaf</tissue>
    </source>
</reference>